<dbReference type="InterPro" id="IPR014001">
    <property type="entry name" value="Helicase_ATP-bd"/>
</dbReference>
<dbReference type="PROSITE" id="PS51192">
    <property type="entry name" value="HELICASE_ATP_BIND_1"/>
    <property type="match status" value="1"/>
</dbReference>
<dbReference type="SMART" id="SM00490">
    <property type="entry name" value="HELICc"/>
    <property type="match status" value="1"/>
</dbReference>
<evidence type="ECO:0000259" key="11">
    <source>
        <dbReference type="PROSITE" id="PS51195"/>
    </source>
</evidence>
<protein>
    <recommendedName>
        <fullName evidence="1">RNA helicase</fullName>
        <ecNumber evidence="1">3.6.4.13</ecNumber>
    </recommendedName>
</protein>
<dbReference type="EC" id="3.6.4.13" evidence="1"/>
<dbReference type="SUPFAM" id="SSF52540">
    <property type="entry name" value="P-loop containing nucleoside triphosphate hydrolases"/>
    <property type="match status" value="1"/>
</dbReference>
<dbReference type="AlphaFoldDB" id="A0A7S3QXC7"/>
<feature type="domain" description="DEAD-box RNA helicase Q" evidence="11">
    <location>
        <begin position="84"/>
        <end position="113"/>
    </location>
</feature>
<dbReference type="EMBL" id="HBIP01019101">
    <property type="protein sequence ID" value="CAE0496251.1"/>
    <property type="molecule type" value="Transcribed_RNA"/>
</dbReference>
<evidence type="ECO:0000256" key="1">
    <source>
        <dbReference type="ARBA" id="ARBA00012552"/>
    </source>
</evidence>
<dbReference type="InterPro" id="IPR000629">
    <property type="entry name" value="RNA-helicase_DEAD-box_CS"/>
</dbReference>
<organism evidence="12">
    <name type="scientific">Dunaliella tertiolecta</name>
    <name type="common">Green alga</name>
    <dbReference type="NCBI Taxonomy" id="3047"/>
    <lineage>
        <taxon>Eukaryota</taxon>
        <taxon>Viridiplantae</taxon>
        <taxon>Chlorophyta</taxon>
        <taxon>core chlorophytes</taxon>
        <taxon>Chlorophyceae</taxon>
        <taxon>CS clade</taxon>
        <taxon>Chlamydomonadales</taxon>
        <taxon>Dunaliellaceae</taxon>
        <taxon>Dunaliella</taxon>
    </lineage>
</organism>
<keyword evidence="3 7" id="KW-0378">Hydrolase</keyword>
<dbReference type="CDD" id="cd18787">
    <property type="entry name" value="SF2_C_DEAD"/>
    <property type="match status" value="1"/>
</dbReference>
<evidence type="ECO:0000256" key="7">
    <source>
        <dbReference type="RuleBase" id="RU000492"/>
    </source>
</evidence>
<reference evidence="12" key="1">
    <citation type="submission" date="2021-01" db="EMBL/GenBank/DDBJ databases">
        <authorList>
            <person name="Corre E."/>
            <person name="Pelletier E."/>
            <person name="Niang G."/>
            <person name="Scheremetjew M."/>
            <person name="Finn R."/>
            <person name="Kale V."/>
            <person name="Holt S."/>
            <person name="Cochrane G."/>
            <person name="Meng A."/>
            <person name="Brown T."/>
            <person name="Cohen L."/>
        </authorList>
    </citation>
    <scope>NUCLEOTIDE SEQUENCE</scope>
    <source>
        <strain evidence="12">CCMP1320</strain>
    </source>
</reference>
<evidence type="ECO:0000256" key="4">
    <source>
        <dbReference type="ARBA" id="ARBA00022806"/>
    </source>
</evidence>
<feature type="compositionally biased region" description="Basic and acidic residues" evidence="8">
    <location>
        <begin position="19"/>
        <end position="34"/>
    </location>
</feature>
<dbReference type="PROSITE" id="PS00039">
    <property type="entry name" value="DEAD_ATP_HELICASE"/>
    <property type="match status" value="1"/>
</dbReference>
<evidence type="ECO:0000313" key="12">
    <source>
        <dbReference type="EMBL" id="CAE0496251.1"/>
    </source>
</evidence>
<feature type="domain" description="Helicase ATP-binding" evidence="9">
    <location>
        <begin position="118"/>
        <end position="291"/>
    </location>
</feature>
<dbReference type="PROSITE" id="PS51194">
    <property type="entry name" value="HELICASE_CTER"/>
    <property type="match status" value="1"/>
</dbReference>
<sequence length="481" mass="54071">MADSSGPPVETQDKTQPPQEEKQDLGGNKDEDVNGLAKDLEKSAQVQEVDEPDLALRLAEGLRERPEAAITTQAAEGNIYSSAASFEELNLSPELLKGLYVEMKFERPSRIQASTLPMILTPPHRDLIAQAHNGSGKTTCFVLSMLSRVDPSLNEPQALCTCPTRELVVQNLGVVMRMAKFTGIRATSTASDTGNPKARRPRITEQVVVGTHGRLKSWAQQRILSLDTIQILVFDEADEMLKAEAFADDSVRLIKNIRKKNPKAQLLLFSATFNDVVRRFAMQIAPSANHVFVAKEELSLEVIAQYNVKCPDRNAKTRVLQEMIFPNCEKLGQTIIFVRTREAARMLHSRMESEGYKCTSITGEMEHSERDRVVQEFRDGATKILIATDVLSRGFDVSQVTLVINYDVPTERNGREPNYDTYMHRIGRSGRFGRKGVAFNFIAQPEDKRIMDSIASYFNRTIIEIEWDDEDKFLSVLKESM</sequence>
<gene>
    <name evidence="12" type="ORF">DTER00134_LOCUS11324</name>
</gene>
<keyword evidence="4 7" id="KW-0347">Helicase</keyword>
<evidence type="ECO:0000256" key="6">
    <source>
        <dbReference type="PROSITE-ProRule" id="PRU00552"/>
    </source>
</evidence>
<dbReference type="CDD" id="cd17963">
    <property type="entry name" value="DEADc_DDX19_DDX25"/>
    <property type="match status" value="1"/>
</dbReference>
<dbReference type="PROSITE" id="PS51195">
    <property type="entry name" value="Q_MOTIF"/>
    <property type="match status" value="1"/>
</dbReference>
<dbReference type="InterPro" id="IPR014014">
    <property type="entry name" value="RNA_helicase_DEAD_Q_motif"/>
</dbReference>
<comment type="similarity">
    <text evidence="7">Belongs to the DEAD box helicase family.</text>
</comment>
<dbReference type="InterPro" id="IPR027417">
    <property type="entry name" value="P-loop_NTPase"/>
</dbReference>
<evidence type="ECO:0000256" key="2">
    <source>
        <dbReference type="ARBA" id="ARBA00022741"/>
    </source>
</evidence>
<dbReference type="GO" id="GO:0016787">
    <property type="term" value="F:hydrolase activity"/>
    <property type="evidence" value="ECO:0007669"/>
    <property type="project" value="UniProtKB-KW"/>
</dbReference>
<name>A0A7S3QXC7_DUNTE</name>
<keyword evidence="2 7" id="KW-0547">Nucleotide-binding</keyword>
<feature type="short sequence motif" description="Q motif" evidence="6">
    <location>
        <begin position="84"/>
        <end position="113"/>
    </location>
</feature>
<dbReference type="GO" id="GO:0003724">
    <property type="term" value="F:RNA helicase activity"/>
    <property type="evidence" value="ECO:0007669"/>
    <property type="project" value="UniProtKB-EC"/>
</dbReference>
<feature type="domain" description="Helicase C-terminal" evidence="10">
    <location>
        <begin position="318"/>
        <end position="473"/>
    </location>
</feature>
<keyword evidence="5 7" id="KW-0067">ATP-binding</keyword>
<proteinExistence type="inferred from homology"/>
<dbReference type="GO" id="GO:0003676">
    <property type="term" value="F:nucleic acid binding"/>
    <property type="evidence" value="ECO:0007669"/>
    <property type="project" value="InterPro"/>
</dbReference>
<evidence type="ECO:0000256" key="3">
    <source>
        <dbReference type="ARBA" id="ARBA00022801"/>
    </source>
</evidence>
<accession>A0A7S3QXC7</accession>
<dbReference type="Pfam" id="PF00270">
    <property type="entry name" value="DEAD"/>
    <property type="match status" value="1"/>
</dbReference>
<evidence type="ECO:0000259" key="9">
    <source>
        <dbReference type="PROSITE" id="PS51192"/>
    </source>
</evidence>
<dbReference type="SMART" id="SM00487">
    <property type="entry name" value="DEXDc"/>
    <property type="match status" value="1"/>
</dbReference>
<dbReference type="Pfam" id="PF00271">
    <property type="entry name" value="Helicase_C"/>
    <property type="match status" value="1"/>
</dbReference>
<evidence type="ECO:0000259" key="10">
    <source>
        <dbReference type="PROSITE" id="PS51194"/>
    </source>
</evidence>
<evidence type="ECO:0000256" key="5">
    <source>
        <dbReference type="ARBA" id="ARBA00022840"/>
    </source>
</evidence>
<dbReference type="PANTHER" id="PTHR47958">
    <property type="entry name" value="ATP-DEPENDENT RNA HELICASE DBP3"/>
    <property type="match status" value="1"/>
</dbReference>
<dbReference type="InterPro" id="IPR011545">
    <property type="entry name" value="DEAD/DEAH_box_helicase_dom"/>
</dbReference>
<dbReference type="InterPro" id="IPR001650">
    <property type="entry name" value="Helicase_C-like"/>
</dbReference>
<dbReference type="GO" id="GO:0005524">
    <property type="term" value="F:ATP binding"/>
    <property type="evidence" value="ECO:0007669"/>
    <property type="project" value="UniProtKB-KW"/>
</dbReference>
<feature type="region of interest" description="Disordered" evidence="8">
    <location>
        <begin position="1"/>
        <end position="34"/>
    </location>
</feature>
<evidence type="ECO:0000256" key="8">
    <source>
        <dbReference type="SAM" id="MobiDB-lite"/>
    </source>
</evidence>
<dbReference type="Gene3D" id="3.40.50.300">
    <property type="entry name" value="P-loop containing nucleotide triphosphate hydrolases"/>
    <property type="match status" value="2"/>
</dbReference>